<evidence type="ECO:0000313" key="2">
    <source>
        <dbReference type="WBParaSite" id="nRc.2.0.1.t15898-RA"/>
    </source>
</evidence>
<proteinExistence type="predicted"/>
<protein>
    <submittedName>
        <fullName evidence="2">Uncharacterized protein</fullName>
    </submittedName>
</protein>
<dbReference type="Proteomes" id="UP000887565">
    <property type="component" value="Unplaced"/>
</dbReference>
<evidence type="ECO:0000313" key="1">
    <source>
        <dbReference type="Proteomes" id="UP000887565"/>
    </source>
</evidence>
<dbReference type="PANTHER" id="PTHR10773:SF19">
    <property type="match status" value="1"/>
</dbReference>
<dbReference type="WBParaSite" id="nRc.2.0.1.t15898-RA">
    <property type="protein sequence ID" value="nRc.2.0.1.t15898-RA"/>
    <property type="gene ID" value="nRc.2.0.1.g15898"/>
</dbReference>
<sequence>MIKNGEKLKVCKEFFLRTLDISHRRIPTAFEKTDECNTVQIPSHQGKHAPKHKLKAPYRQAVIDHINSFQKVPSHYCRQSTQRDYLDSRLSIRQMHQMFQDWDERPLSCVVSLETYRKNSKQTTIQRCSIDP</sequence>
<dbReference type="AlphaFoldDB" id="A0A915INY2"/>
<reference evidence="2" key="1">
    <citation type="submission" date="2022-11" db="UniProtKB">
        <authorList>
            <consortium name="WormBaseParasite"/>
        </authorList>
    </citation>
    <scope>IDENTIFICATION</scope>
</reference>
<accession>A0A915INY2</accession>
<dbReference type="OMA" id="SHRRIPT"/>
<name>A0A915INY2_ROMCU</name>
<dbReference type="PANTHER" id="PTHR10773">
    <property type="entry name" value="DNA-DIRECTED RNA POLYMERASES I, II, AND III SUBUNIT RPABC2"/>
    <property type="match status" value="1"/>
</dbReference>
<keyword evidence="1" id="KW-1185">Reference proteome</keyword>
<organism evidence="1 2">
    <name type="scientific">Romanomermis culicivorax</name>
    <name type="common">Nematode worm</name>
    <dbReference type="NCBI Taxonomy" id="13658"/>
    <lineage>
        <taxon>Eukaryota</taxon>
        <taxon>Metazoa</taxon>
        <taxon>Ecdysozoa</taxon>
        <taxon>Nematoda</taxon>
        <taxon>Enoplea</taxon>
        <taxon>Dorylaimia</taxon>
        <taxon>Mermithida</taxon>
        <taxon>Mermithoidea</taxon>
        <taxon>Mermithidae</taxon>
        <taxon>Romanomermis</taxon>
    </lineage>
</organism>